<accession>A0A3E1Q7E5</accession>
<keyword evidence="1" id="KW-0732">Signal</keyword>
<dbReference type="AlphaFoldDB" id="A0A3E1Q7E5"/>
<gene>
    <name evidence="2" type="ORF">DZ858_12550</name>
</gene>
<comment type="caution">
    <text evidence="2">The sequence shown here is derived from an EMBL/GenBank/DDBJ whole genome shotgun (WGS) entry which is preliminary data.</text>
</comment>
<evidence type="ECO:0000256" key="1">
    <source>
        <dbReference type="SAM" id="SignalP"/>
    </source>
</evidence>
<feature type="chain" id="PRO_5017788514" evidence="1">
    <location>
        <begin position="18"/>
        <end position="162"/>
    </location>
</feature>
<dbReference type="RefSeq" id="WP_117160013.1">
    <property type="nucleotide sequence ID" value="NZ_QVID01000002.1"/>
</dbReference>
<organism evidence="2 3">
    <name type="scientific">Marixanthomonas ophiurae</name>
    <dbReference type="NCBI Taxonomy" id="387659"/>
    <lineage>
        <taxon>Bacteria</taxon>
        <taxon>Pseudomonadati</taxon>
        <taxon>Bacteroidota</taxon>
        <taxon>Flavobacteriia</taxon>
        <taxon>Flavobacteriales</taxon>
        <taxon>Flavobacteriaceae</taxon>
        <taxon>Marixanthomonas</taxon>
    </lineage>
</organism>
<protein>
    <submittedName>
        <fullName evidence="2">Collagen-like protein</fullName>
    </submittedName>
</protein>
<feature type="signal peptide" evidence="1">
    <location>
        <begin position="1"/>
        <end position="17"/>
    </location>
</feature>
<proteinExistence type="predicted"/>
<keyword evidence="3" id="KW-1185">Reference proteome</keyword>
<dbReference type="OrthoDB" id="1524444at2"/>
<evidence type="ECO:0000313" key="3">
    <source>
        <dbReference type="Proteomes" id="UP000261082"/>
    </source>
</evidence>
<dbReference type="PROSITE" id="PS51257">
    <property type="entry name" value="PROKAR_LIPOPROTEIN"/>
    <property type="match status" value="1"/>
</dbReference>
<reference evidence="2 3" key="1">
    <citation type="journal article" date="2007" name="Int. J. Syst. Evol. Microbiol.">
        <title>Marixanthomonas ophiurae gen. nov., sp. nov., a marine bacterium of the family Flavobacteriaceae isolated from a deep-sea brittle star.</title>
        <authorList>
            <person name="Romanenko L.A."/>
            <person name="Uchino M."/>
            <person name="Frolova G.M."/>
            <person name="Mikhailov V.V."/>
        </authorList>
    </citation>
    <scope>NUCLEOTIDE SEQUENCE [LARGE SCALE GENOMIC DNA]</scope>
    <source>
        <strain evidence="2 3">KMM 3046</strain>
    </source>
</reference>
<dbReference type="EMBL" id="QVID01000002">
    <property type="protein sequence ID" value="RFN58063.1"/>
    <property type="molecule type" value="Genomic_DNA"/>
</dbReference>
<evidence type="ECO:0000313" key="2">
    <source>
        <dbReference type="EMBL" id="RFN58063.1"/>
    </source>
</evidence>
<name>A0A3E1Q7E5_9FLAO</name>
<keyword evidence="2" id="KW-0176">Collagen</keyword>
<dbReference type="Proteomes" id="UP000261082">
    <property type="component" value="Unassembled WGS sequence"/>
</dbReference>
<sequence length="162" mass="18351">MKQILLFLALSTTFLFSSCEGDPGPAGPPGDDFLAQTFEVTTTLQLNTQNNLYQTDRIAYPFEVFESDAVLAYRLEDVDEDGFDVWTQLPNNFYLGNGEVIQYLHLQTFIDVQVIIDGDYDPQTLSTDFTDNETFRFVVVPAEFADAKMSMDEAIETFNIQL</sequence>